<evidence type="ECO:0000256" key="1">
    <source>
        <dbReference type="ARBA" id="ARBA00023109"/>
    </source>
</evidence>
<organism evidence="4 5">
    <name type="scientific">Lactobacillus phage Semele</name>
    <dbReference type="NCBI Taxonomy" id="2079433"/>
    <lineage>
        <taxon>Viruses</taxon>
        <taxon>Duplodnaviria</taxon>
        <taxon>Heunggongvirae</taxon>
        <taxon>Uroviricota</taxon>
        <taxon>Caudoviricetes</taxon>
        <taxon>Herelleviridae</taxon>
        <taxon>Harbinvirus</taxon>
        <taxon>Harbinvirus semele</taxon>
    </lineage>
</organism>
<dbReference type="InterPro" id="IPR002562">
    <property type="entry name" value="3'-5'_exonuclease_dom"/>
</dbReference>
<dbReference type="Gene3D" id="3.40.470.10">
    <property type="entry name" value="Uracil-DNA glycosylase-like domain"/>
    <property type="match status" value="1"/>
</dbReference>
<keyword evidence="4" id="KW-0548">Nucleotidyltransferase</keyword>
<proteinExistence type="predicted"/>
<dbReference type="GO" id="GO:0006302">
    <property type="term" value="P:double-strand break repair"/>
    <property type="evidence" value="ECO:0007669"/>
    <property type="project" value="TreeGrafter"/>
</dbReference>
<dbReference type="PANTHER" id="PTHR10133:SF27">
    <property type="entry name" value="DNA POLYMERASE NU"/>
    <property type="match status" value="1"/>
</dbReference>
<accession>A0A2K9VCZ1</accession>
<dbReference type="InterPro" id="IPR012337">
    <property type="entry name" value="RNaseH-like_sf"/>
</dbReference>
<dbReference type="Gene3D" id="3.30.420.10">
    <property type="entry name" value="Ribonuclease H-like superfamily/Ribonuclease H"/>
    <property type="match status" value="1"/>
</dbReference>
<evidence type="ECO:0000256" key="2">
    <source>
        <dbReference type="SAM" id="MobiDB-lite"/>
    </source>
</evidence>
<protein>
    <submittedName>
        <fullName evidence="4">DNA polymerase</fullName>
        <ecNumber evidence="4">2.7.7.7</ecNumber>
    </submittedName>
</protein>
<dbReference type="EC" id="2.7.7.7" evidence="4"/>
<evidence type="ECO:0000313" key="5">
    <source>
        <dbReference type="Proteomes" id="UP000240377"/>
    </source>
</evidence>
<name>A0A2K9VCZ1_9CAUD</name>
<dbReference type="InterPro" id="IPR002298">
    <property type="entry name" value="DNA_polymerase_A"/>
</dbReference>
<dbReference type="InterPro" id="IPR036397">
    <property type="entry name" value="RNaseH_sf"/>
</dbReference>
<reference evidence="4" key="1">
    <citation type="submission" date="2018-01" db="EMBL/GenBank/DDBJ databases">
        <title>Lactobacillus phages that infect wine-derived L. plantarum strains.</title>
        <authorList>
            <person name="Kyrkou I."/>
            <person name="Hestbjerg Hansen L."/>
        </authorList>
    </citation>
    <scope>NUCLEOTIDE SEQUENCE [LARGE SCALE GENOMIC DNA]</scope>
</reference>
<keyword evidence="4" id="KW-0808">Transferase</keyword>
<feature type="domain" description="3'-5' exonuclease" evidence="3">
    <location>
        <begin position="217"/>
        <end position="340"/>
    </location>
</feature>
<dbReference type="Pfam" id="PF01612">
    <property type="entry name" value="DNA_pol_A_exo1"/>
    <property type="match status" value="1"/>
</dbReference>
<feature type="compositionally biased region" description="Basic residues" evidence="2">
    <location>
        <begin position="383"/>
        <end position="392"/>
    </location>
</feature>
<dbReference type="SUPFAM" id="SSF56672">
    <property type="entry name" value="DNA/RNA polymerases"/>
    <property type="match status" value="1"/>
</dbReference>
<feature type="region of interest" description="Disordered" evidence="2">
    <location>
        <begin position="374"/>
        <end position="396"/>
    </location>
</feature>
<dbReference type="RefSeq" id="YP_009798407.1">
    <property type="nucleotide sequence ID" value="NC_047926.1"/>
</dbReference>
<dbReference type="GO" id="GO:0008408">
    <property type="term" value="F:3'-5' exonuclease activity"/>
    <property type="evidence" value="ECO:0007669"/>
    <property type="project" value="InterPro"/>
</dbReference>
<keyword evidence="5" id="KW-1185">Reference proteome</keyword>
<dbReference type="PANTHER" id="PTHR10133">
    <property type="entry name" value="DNA POLYMERASE I"/>
    <property type="match status" value="1"/>
</dbReference>
<dbReference type="Gene3D" id="1.20.1060.10">
    <property type="entry name" value="Taq DNA Polymerase, Chain T, domain 4"/>
    <property type="match status" value="1"/>
</dbReference>
<dbReference type="SUPFAM" id="SSF53098">
    <property type="entry name" value="Ribonuclease H-like"/>
    <property type="match status" value="1"/>
</dbReference>
<dbReference type="EMBL" id="MG765279">
    <property type="protein sequence ID" value="AUV60088.1"/>
    <property type="molecule type" value="Genomic_DNA"/>
</dbReference>
<dbReference type="GeneID" id="54988869"/>
<evidence type="ECO:0000313" key="4">
    <source>
        <dbReference type="EMBL" id="AUV60088.1"/>
    </source>
</evidence>
<dbReference type="GO" id="GO:0039693">
    <property type="term" value="P:viral DNA genome replication"/>
    <property type="evidence" value="ECO:0007669"/>
    <property type="project" value="UniProtKB-KW"/>
</dbReference>
<dbReference type="KEGG" id="vg:54988869"/>
<sequence>MRKIQKVGNLMVKVMAVLEFPRVSYFKKSTNGEYDFNFMSTRAGKLLNKTLTAPRAGLGLDLKDVDIEFAYDSIPKVYKDNSYAPISMKSGKDSFNRLKSKISESKPDLVLAFGDTSCLALLGKKGVSGLRGHPYEITVDDSTYTVFPMLNPEDILSSPNKELMLKIDINLVKRFLKGGKEALKPNVGKYELVEDFSRVKNIFTNILGLPPLSKPKYNIVAVDTETNTLETWNKGAKPIILSLSWKEHQGVCIPLKHKLAPNLWTDEQFSKIKQWILDLFEADQWKVLHNGKYDIRMLMDTYGLKHARKCVDTLIMFWISVIEEKSVNKGLKDLAWLYTDMGGYEEPLDDFKKEYLKNDYELWYKNEEQRLIEDAKNNPLKSGKPRTPKKPAKSNYPGLVNEIDGSKFNYEWIPLNIIYPYAAGDTDVCLRIYNKLFEKVKSNPNWVNLVFNVYPKLDDALCHMEHNGLQIDNDKAKELAKAYGDRKENTLNAIHKMVPEIKQVEQERIDNLAKRAKLMASVKPKDRTEEDKAFIKEAGKYNGNNPKTGEPKYKVNLDSNNDLGYILYEVLGYTLPPEPNFLTDTTVKHRIPQDKLTYKNYRVNIEAIEYIRDNYDKKLGELLVTYSKTVTALSGFVLKLPALQDPNGRIHTRFNPTGTVTLTNR</sequence>
<dbReference type="InterPro" id="IPR043502">
    <property type="entry name" value="DNA/RNA_pol_sf"/>
</dbReference>
<dbReference type="InterPro" id="IPR036895">
    <property type="entry name" value="Uracil-DNA_glycosylase-like_sf"/>
</dbReference>
<dbReference type="GO" id="GO:0003676">
    <property type="term" value="F:nucleic acid binding"/>
    <property type="evidence" value="ECO:0007669"/>
    <property type="project" value="InterPro"/>
</dbReference>
<keyword evidence="1" id="KW-0235">DNA replication</keyword>
<dbReference type="Proteomes" id="UP000240377">
    <property type="component" value="Segment"/>
</dbReference>
<dbReference type="GO" id="GO:0003887">
    <property type="term" value="F:DNA-directed DNA polymerase activity"/>
    <property type="evidence" value="ECO:0007669"/>
    <property type="project" value="UniProtKB-EC"/>
</dbReference>
<dbReference type="SUPFAM" id="SSF52141">
    <property type="entry name" value="Uracil-DNA glycosylase-like"/>
    <property type="match status" value="1"/>
</dbReference>
<dbReference type="GO" id="GO:0006261">
    <property type="term" value="P:DNA-templated DNA replication"/>
    <property type="evidence" value="ECO:0007669"/>
    <property type="project" value="InterPro"/>
</dbReference>
<keyword evidence="1" id="KW-1194">Viral DNA replication</keyword>
<evidence type="ECO:0000259" key="3">
    <source>
        <dbReference type="Pfam" id="PF01612"/>
    </source>
</evidence>